<dbReference type="AlphaFoldDB" id="A0AAD6ZYK8"/>
<sequence length="108" mass="11256">IFYQNADNSIQSAGISGPFTVGTFEGSSLLVPANEVLRGTPIAATTLGNAFQGIRVYFVSPNYTLSEYVWTGTSWVGGPSCNSCITTNQFAVQPGSTVMYAMGNAAGS</sequence>
<comment type="caution">
    <text evidence="1">The sequence shown here is derived from an EMBL/GenBank/DDBJ whole genome shotgun (WGS) entry which is preliminary data.</text>
</comment>
<evidence type="ECO:0000313" key="2">
    <source>
        <dbReference type="Proteomes" id="UP001218218"/>
    </source>
</evidence>
<dbReference type="Proteomes" id="UP001218218">
    <property type="component" value="Unassembled WGS sequence"/>
</dbReference>
<gene>
    <name evidence="1" type="ORF">DFH08DRAFT_656054</name>
</gene>
<name>A0AAD6ZYK8_9AGAR</name>
<proteinExistence type="predicted"/>
<feature type="non-terminal residue" evidence="1">
    <location>
        <position position="108"/>
    </location>
</feature>
<keyword evidence="2" id="KW-1185">Reference proteome</keyword>
<organism evidence="1 2">
    <name type="scientific">Mycena albidolilacea</name>
    <dbReference type="NCBI Taxonomy" id="1033008"/>
    <lineage>
        <taxon>Eukaryota</taxon>
        <taxon>Fungi</taxon>
        <taxon>Dikarya</taxon>
        <taxon>Basidiomycota</taxon>
        <taxon>Agaricomycotina</taxon>
        <taxon>Agaricomycetes</taxon>
        <taxon>Agaricomycetidae</taxon>
        <taxon>Agaricales</taxon>
        <taxon>Marasmiineae</taxon>
        <taxon>Mycenaceae</taxon>
        <taxon>Mycena</taxon>
    </lineage>
</organism>
<feature type="non-terminal residue" evidence="1">
    <location>
        <position position="1"/>
    </location>
</feature>
<reference evidence="1" key="1">
    <citation type="submission" date="2023-03" db="EMBL/GenBank/DDBJ databases">
        <title>Massive genome expansion in bonnet fungi (Mycena s.s.) driven by repeated elements and novel gene families across ecological guilds.</title>
        <authorList>
            <consortium name="Lawrence Berkeley National Laboratory"/>
            <person name="Harder C.B."/>
            <person name="Miyauchi S."/>
            <person name="Viragh M."/>
            <person name="Kuo A."/>
            <person name="Thoen E."/>
            <person name="Andreopoulos B."/>
            <person name="Lu D."/>
            <person name="Skrede I."/>
            <person name="Drula E."/>
            <person name="Henrissat B."/>
            <person name="Morin E."/>
            <person name="Kohler A."/>
            <person name="Barry K."/>
            <person name="LaButti K."/>
            <person name="Morin E."/>
            <person name="Salamov A."/>
            <person name="Lipzen A."/>
            <person name="Mereny Z."/>
            <person name="Hegedus B."/>
            <person name="Baldrian P."/>
            <person name="Stursova M."/>
            <person name="Weitz H."/>
            <person name="Taylor A."/>
            <person name="Grigoriev I.V."/>
            <person name="Nagy L.G."/>
            <person name="Martin F."/>
            <person name="Kauserud H."/>
        </authorList>
    </citation>
    <scope>NUCLEOTIDE SEQUENCE</scope>
    <source>
        <strain evidence="1">CBHHK002</strain>
    </source>
</reference>
<evidence type="ECO:0000313" key="1">
    <source>
        <dbReference type="EMBL" id="KAJ7346099.1"/>
    </source>
</evidence>
<dbReference type="Gene3D" id="2.120.10.70">
    <property type="entry name" value="Fucose-specific lectin"/>
    <property type="match status" value="1"/>
</dbReference>
<protein>
    <submittedName>
        <fullName evidence="1">Uncharacterized protein</fullName>
    </submittedName>
</protein>
<dbReference type="SUPFAM" id="SSF89372">
    <property type="entry name" value="Fucose-specific lectin"/>
    <property type="match status" value="1"/>
</dbReference>
<accession>A0AAD6ZYK8</accession>
<dbReference type="EMBL" id="JARIHO010000021">
    <property type="protein sequence ID" value="KAJ7346099.1"/>
    <property type="molecule type" value="Genomic_DNA"/>
</dbReference>